<dbReference type="PRINTS" id="PR00149">
    <property type="entry name" value="FUMRATELYASE"/>
</dbReference>
<dbReference type="EMBL" id="JAATOP010000003">
    <property type="protein sequence ID" value="NIY71857.1"/>
    <property type="molecule type" value="Genomic_DNA"/>
</dbReference>
<dbReference type="InterPro" id="IPR008948">
    <property type="entry name" value="L-Aspartase-like"/>
</dbReference>
<dbReference type="InterPro" id="IPR000362">
    <property type="entry name" value="Fumarate_lyase_fam"/>
</dbReference>
<protein>
    <submittedName>
        <fullName evidence="3">Adenylosuccinate lyase family protein</fullName>
    </submittedName>
</protein>
<evidence type="ECO:0000256" key="1">
    <source>
        <dbReference type="ARBA" id="ARBA00034772"/>
    </source>
</evidence>
<name>A0ABX0VUV0_9RHOB</name>
<dbReference type="PROSITE" id="PS00163">
    <property type="entry name" value="FUMARATE_LYASES"/>
    <property type="match status" value="1"/>
</dbReference>
<dbReference type="InterPro" id="IPR022761">
    <property type="entry name" value="Fumarate_lyase_N"/>
</dbReference>
<dbReference type="SMART" id="SM00998">
    <property type="entry name" value="ADSL_C"/>
    <property type="match status" value="1"/>
</dbReference>
<dbReference type="Gene3D" id="1.20.200.10">
    <property type="entry name" value="Fumarase/aspartase (Central domain)"/>
    <property type="match status" value="1"/>
</dbReference>
<keyword evidence="3" id="KW-0456">Lyase</keyword>
<dbReference type="Pfam" id="PF00206">
    <property type="entry name" value="Lyase_1"/>
    <property type="match status" value="1"/>
</dbReference>
<evidence type="ECO:0000313" key="4">
    <source>
        <dbReference type="Proteomes" id="UP000709466"/>
    </source>
</evidence>
<dbReference type="GO" id="GO:0016829">
    <property type="term" value="F:lyase activity"/>
    <property type="evidence" value="ECO:0007669"/>
    <property type="project" value="UniProtKB-KW"/>
</dbReference>
<dbReference type="SUPFAM" id="SSF48557">
    <property type="entry name" value="L-aspartase-like"/>
    <property type="match status" value="1"/>
</dbReference>
<dbReference type="Proteomes" id="UP000709466">
    <property type="component" value="Unassembled WGS sequence"/>
</dbReference>
<dbReference type="PRINTS" id="PR00145">
    <property type="entry name" value="ARGSUCLYASE"/>
</dbReference>
<sequence length="443" mass="46873">MAATLFDSTIYRDLILDREFGALFTDSAEVRAMMIVEGALAKAQGTVGVIPEIAAKAIHRASLELQIDPAGLSPETGKNAVVVPALVSSFRTLMQAPEYAQYVHFGATSQDIMDTALALRLRQMLTLTETRLKRVVAGLAALAEEHAETPMAGRTYGQVATPTSFGAMAASWGNPLADLLEQLPAIRSQVLRVSLAGAAGTLSAMGDKGDEVRAELAKGLGLSDPEHSWHAERNGFAAMAAWMTQVITQLAKMGDDLTLLTQSGIGEVRLPAAGGSSTMPQKQNPVMPSMLSALARVAVGLNATLQYAPVHRQQRDGAAWISEWMTLPQLCLATGRALQIGGDLAEGLKPDTESMLGHIDDGTGLIYAEALSFELAKSMPRPDAQAAVKDMCKRVIAGEGTLKELAKAEWTDLNADAIFAPSSQLGLAPQDARTFAARAKALA</sequence>
<comment type="caution">
    <text evidence="3">The sequence shown here is derived from an EMBL/GenBank/DDBJ whole genome shotgun (WGS) entry which is preliminary data.</text>
</comment>
<dbReference type="InterPro" id="IPR020557">
    <property type="entry name" value="Fumarate_lyase_CS"/>
</dbReference>
<dbReference type="Gene3D" id="1.10.40.30">
    <property type="entry name" value="Fumarase/aspartase (C-terminal domain)"/>
    <property type="match status" value="1"/>
</dbReference>
<evidence type="ECO:0000313" key="3">
    <source>
        <dbReference type="EMBL" id="NIY71857.1"/>
    </source>
</evidence>
<dbReference type="RefSeq" id="WP_167637158.1">
    <property type="nucleotide sequence ID" value="NZ_JAATOP010000003.1"/>
</dbReference>
<accession>A0ABX0VUV0</accession>
<reference evidence="3 4" key="1">
    <citation type="submission" date="2020-03" db="EMBL/GenBank/DDBJ databases">
        <title>Bacterial isolates of synthetic phycosphere.</title>
        <authorList>
            <person name="Fu H."/>
            <person name="Moran M.A."/>
        </authorList>
    </citation>
    <scope>NUCLEOTIDE SEQUENCE [LARGE SCALE GENOMIC DNA]</scope>
    <source>
        <strain evidence="3 4">HF1</strain>
    </source>
</reference>
<organism evidence="3 4">
    <name type="scientific">Marivivens donghaensis</name>
    <dbReference type="NCBI Taxonomy" id="1699413"/>
    <lineage>
        <taxon>Bacteria</taxon>
        <taxon>Pseudomonadati</taxon>
        <taxon>Pseudomonadota</taxon>
        <taxon>Alphaproteobacteria</taxon>
        <taxon>Rhodobacterales</taxon>
        <taxon>Paracoccaceae</taxon>
        <taxon>Marivivens group</taxon>
        <taxon>Marivivens</taxon>
    </lineage>
</organism>
<feature type="domain" description="Adenylosuccinate lyase C-terminal" evidence="2">
    <location>
        <begin position="363"/>
        <end position="436"/>
    </location>
</feature>
<dbReference type="PANTHER" id="PTHR43172:SF2">
    <property type="entry name" value="ADENYLOSUCCINATE LYASE C-TERMINAL DOMAIN-CONTAINING PROTEIN"/>
    <property type="match status" value="1"/>
</dbReference>
<evidence type="ECO:0000259" key="2">
    <source>
        <dbReference type="SMART" id="SM00998"/>
    </source>
</evidence>
<dbReference type="PANTHER" id="PTHR43172">
    <property type="entry name" value="ADENYLOSUCCINATE LYASE"/>
    <property type="match status" value="1"/>
</dbReference>
<gene>
    <name evidence="3" type="ORF">HCZ30_05340</name>
</gene>
<proteinExistence type="inferred from homology"/>
<comment type="similarity">
    <text evidence="1">Belongs to the class-II fumarase/aspartase family.</text>
</comment>
<dbReference type="InterPro" id="IPR019468">
    <property type="entry name" value="AdenyloSucc_lyase_C"/>
</dbReference>
<keyword evidence="4" id="KW-1185">Reference proteome</keyword>